<keyword evidence="6" id="KW-0175">Coiled coil</keyword>
<sequence length="980" mass="107569">MSDLSDTPSRPATPTADHIPTARPYRFTWDPSTRRPGPESVSGTTEGRGADYFNPPTPTPFPLGVLNTSTTSLTLGALPNEWSSSKHGFHAISTVLNNPHKKQDPPKAHSSLPAVPPADLPRVRRKDFDSYLRAIAPEWERFERNNRLGREGQAQLDSQEHGDDNITPRASIASDSAQLTPIAGAPSRRASVIPTPTSATSRTIPPLETVPSVFFQPAFDLADPVIFAKVAEQPDDANSRLSPTTPTQATTSSSRSINASSSAPTPMDYITDPMSSLSHTPPLLDKFSHYADTVEQHLVREISIRSTSFFAALTNLQELQSESDVCLDRIARLRNLLKDVDEKTAKKGLEVVRKCGEVGRVQNVKDAVRGVGGVVEMTKVARGLVGAGQYGEALGVVEALERMWEGESEEERREVNGRLETMVEESEDGQITQEQEQKTLGFPLSGLAAFSELPNHLRVLTLEIATSLSQEMVVVLRHDLEERISRSQGTPDVKVNGNAGDKEKVEGLQDRLKPSLQNLVRTRGLRDAILSWREFVLGEVKGVVKGAVSGFDKEWDEDKEENRTNLIQHLKSMQHTEFMPILQRVYQHFLALIEGIQTQNNVINDLLESIQTTLAKRPSTSKKATASLNITEDLIDLLASTTELSHTTCSKLLHARTETHALLPLPSFLTLYIDSMSFVVKCEVICRRMIIGLRGVVLRQASVYLSKFHQGRIERCARVVLDEPWNQVEVGGEVQDIVDILVKCAVMDAEELRIEVEGVVFGGLGAMMNGVNGKGSGNGRSVAHSPVKSNSTSPTLGGGVRILPSTKSYAELSDPGTVLISGANKSAKGNPKHLKIEDRSYYIVAATAEVLILLVDYLKIVVNLSTLTKDTISKVVEFLMTFNSRTCQLVLGAGAMRSAGLKHITAKHLALASQSLSVVSELVPYVRETFRRHLNQAEAVLLVDFDKLKRDYQVHQTEIHAKLISIMGDRLTAHIESLKV</sequence>
<feature type="region of interest" description="Disordered" evidence="7">
    <location>
        <begin position="97"/>
        <end position="121"/>
    </location>
</feature>
<dbReference type="AlphaFoldDB" id="A0A9P5XA62"/>
<dbReference type="Pfam" id="PF07928">
    <property type="entry name" value="Vps54"/>
    <property type="match status" value="1"/>
</dbReference>
<keyword evidence="3" id="KW-0813">Transport</keyword>
<dbReference type="Proteomes" id="UP000807342">
    <property type="component" value="Unassembled WGS sequence"/>
</dbReference>
<dbReference type="GO" id="GO:0019905">
    <property type="term" value="F:syntaxin binding"/>
    <property type="evidence" value="ECO:0007669"/>
    <property type="project" value="TreeGrafter"/>
</dbReference>
<dbReference type="GO" id="GO:0006896">
    <property type="term" value="P:Golgi to vacuole transport"/>
    <property type="evidence" value="ECO:0007669"/>
    <property type="project" value="TreeGrafter"/>
</dbReference>
<comment type="subcellular location">
    <subcellularLocation>
        <location evidence="1">Golgi apparatus</location>
        <location evidence="1">trans-Golgi network</location>
    </subcellularLocation>
</comment>
<dbReference type="Gene3D" id="6.10.250.860">
    <property type="match status" value="1"/>
</dbReference>
<evidence type="ECO:0000256" key="4">
    <source>
        <dbReference type="ARBA" id="ARBA00022927"/>
    </source>
</evidence>
<keyword evidence="4" id="KW-0653">Protein transport</keyword>
<keyword evidence="10" id="KW-1185">Reference proteome</keyword>
<feature type="region of interest" description="Disordered" evidence="7">
    <location>
        <begin position="153"/>
        <end position="204"/>
    </location>
</feature>
<feature type="compositionally biased region" description="Polar residues" evidence="7">
    <location>
        <begin position="194"/>
        <end position="203"/>
    </location>
</feature>
<feature type="domain" description="Vacuolar protein sorting-associated protein 54 C-terminal" evidence="8">
    <location>
        <begin position="839"/>
        <end position="970"/>
    </location>
</feature>
<gene>
    <name evidence="9" type="ORF">P691DRAFT_102994</name>
</gene>
<reference evidence="9" key="1">
    <citation type="submission" date="2020-11" db="EMBL/GenBank/DDBJ databases">
        <authorList>
            <consortium name="DOE Joint Genome Institute"/>
            <person name="Ahrendt S."/>
            <person name="Riley R."/>
            <person name="Andreopoulos W."/>
            <person name="Labutti K."/>
            <person name="Pangilinan J."/>
            <person name="Ruiz-Duenas F.J."/>
            <person name="Barrasa J.M."/>
            <person name="Sanchez-Garcia M."/>
            <person name="Camarero S."/>
            <person name="Miyauchi S."/>
            <person name="Serrano A."/>
            <person name="Linde D."/>
            <person name="Babiker R."/>
            <person name="Drula E."/>
            <person name="Ayuso-Fernandez I."/>
            <person name="Pacheco R."/>
            <person name="Padilla G."/>
            <person name="Ferreira P."/>
            <person name="Barriuso J."/>
            <person name="Kellner H."/>
            <person name="Castanera R."/>
            <person name="Alfaro M."/>
            <person name="Ramirez L."/>
            <person name="Pisabarro A.G."/>
            <person name="Kuo A."/>
            <person name="Tritt A."/>
            <person name="Lipzen A."/>
            <person name="He G."/>
            <person name="Yan M."/>
            <person name="Ng V."/>
            <person name="Cullen D."/>
            <person name="Martin F."/>
            <person name="Rosso M.-N."/>
            <person name="Henrissat B."/>
            <person name="Hibbett D."/>
            <person name="Martinez A.T."/>
            <person name="Grigoriev I.V."/>
        </authorList>
    </citation>
    <scope>NUCLEOTIDE SEQUENCE</scope>
    <source>
        <strain evidence="9">MF-IS2</strain>
    </source>
</reference>
<comment type="caution">
    <text evidence="9">The sequence shown here is derived from an EMBL/GenBank/DDBJ whole genome shotgun (WGS) entry which is preliminary data.</text>
</comment>
<dbReference type="GO" id="GO:0005829">
    <property type="term" value="C:cytosol"/>
    <property type="evidence" value="ECO:0007669"/>
    <property type="project" value="GOC"/>
</dbReference>
<evidence type="ECO:0000256" key="6">
    <source>
        <dbReference type="ARBA" id="ARBA00023054"/>
    </source>
</evidence>
<protein>
    <submittedName>
        <fullName evidence="9">Vps54-domain-containing protein</fullName>
    </submittedName>
</protein>
<evidence type="ECO:0000259" key="8">
    <source>
        <dbReference type="Pfam" id="PF07928"/>
    </source>
</evidence>
<feature type="region of interest" description="Disordered" evidence="7">
    <location>
        <begin position="235"/>
        <end position="267"/>
    </location>
</feature>
<evidence type="ECO:0000256" key="3">
    <source>
        <dbReference type="ARBA" id="ARBA00022448"/>
    </source>
</evidence>
<evidence type="ECO:0000256" key="5">
    <source>
        <dbReference type="ARBA" id="ARBA00023034"/>
    </source>
</evidence>
<dbReference type="EMBL" id="MU151190">
    <property type="protein sequence ID" value="KAF9447663.1"/>
    <property type="molecule type" value="Genomic_DNA"/>
</dbReference>
<organism evidence="9 10">
    <name type="scientific">Macrolepiota fuliginosa MF-IS2</name>
    <dbReference type="NCBI Taxonomy" id="1400762"/>
    <lineage>
        <taxon>Eukaryota</taxon>
        <taxon>Fungi</taxon>
        <taxon>Dikarya</taxon>
        <taxon>Basidiomycota</taxon>
        <taxon>Agaricomycotina</taxon>
        <taxon>Agaricomycetes</taxon>
        <taxon>Agaricomycetidae</taxon>
        <taxon>Agaricales</taxon>
        <taxon>Agaricineae</taxon>
        <taxon>Agaricaceae</taxon>
        <taxon>Macrolepiota</taxon>
    </lineage>
</organism>
<evidence type="ECO:0000256" key="2">
    <source>
        <dbReference type="ARBA" id="ARBA00009150"/>
    </source>
</evidence>
<dbReference type="GO" id="GO:0000938">
    <property type="term" value="C:GARP complex"/>
    <property type="evidence" value="ECO:0007669"/>
    <property type="project" value="InterPro"/>
</dbReference>
<dbReference type="InterPro" id="IPR012501">
    <property type="entry name" value="Vps54_C"/>
</dbReference>
<evidence type="ECO:0000313" key="9">
    <source>
        <dbReference type="EMBL" id="KAF9447663.1"/>
    </source>
</evidence>
<comment type="similarity">
    <text evidence="2">Belongs to the VPS54 family.</text>
</comment>
<feature type="compositionally biased region" description="Polar residues" evidence="7">
    <location>
        <begin position="1"/>
        <end position="12"/>
    </location>
</feature>
<accession>A0A9P5XA62</accession>
<name>A0A9P5XA62_9AGAR</name>
<dbReference type="InterPro" id="IPR039745">
    <property type="entry name" value="Vps54"/>
</dbReference>
<dbReference type="PANTHER" id="PTHR12965:SF0">
    <property type="entry name" value="VACUOLAR PROTEIN SORTING-ASSOCIATED PROTEIN 54"/>
    <property type="match status" value="1"/>
</dbReference>
<feature type="compositionally biased region" description="Low complexity" evidence="7">
    <location>
        <begin position="242"/>
        <end position="265"/>
    </location>
</feature>
<evidence type="ECO:0000313" key="10">
    <source>
        <dbReference type="Proteomes" id="UP000807342"/>
    </source>
</evidence>
<proteinExistence type="inferred from homology"/>
<dbReference type="GO" id="GO:0015031">
    <property type="term" value="P:protein transport"/>
    <property type="evidence" value="ECO:0007669"/>
    <property type="project" value="UniProtKB-KW"/>
</dbReference>
<evidence type="ECO:0000256" key="7">
    <source>
        <dbReference type="SAM" id="MobiDB-lite"/>
    </source>
</evidence>
<feature type="region of interest" description="Disordered" evidence="7">
    <location>
        <begin position="775"/>
        <end position="794"/>
    </location>
</feature>
<keyword evidence="5" id="KW-0333">Golgi apparatus</keyword>
<feature type="region of interest" description="Disordered" evidence="7">
    <location>
        <begin position="1"/>
        <end position="58"/>
    </location>
</feature>
<dbReference type="GO" id="GO:0042147">
    <property type="term" value="P:retrograde transport, endosome to Golgi"/>
    <property type="evidence" value="ECO:0007669"/>
    <property type="project" value="InterPro"/>
</dbReference>
<evidence type="ECO:0000256" key="1">
    <source>
        <dbReference type="ARBA" id="ARBA00004601"/>
    </source>
</evidence>
<dbReference type="PANTHER" id="PTHR12965">
    <property type="entry name" value="VACUOLAR PROTEIN SORTING 54"/>
    <property type="match status" value="1"/>
</dbReference>
<dbReference type="OrthoDB" id="10259024at2759"/>